<accession>A0A4R7I3V3</accession>
<dbReference type="OrthoDB" id="4775046at2"/>
<sequence>MLAAFGIILIVAGAIVTFAVDTTVNGLDLQALGYILMGGGALALLAAAIQAAGWASMRNTKMHTERHVSADGQHYVEDTRAA</sequence>
<comment type="caution">
    <text evidence="3">The sequence shown here is derived from an EMBL/GenBank/DDBJ whole genome shotgun (WGS) entry which is preliminary data.</text>
</comment>
<dbReference type="AlphaFoldDB" id="A0A4R7I3V3"/>
<dbReference type="Proteomes" id="UP000294558">
    <property type="component" value="Unassembled WGS sequence"/>
</dbReference>
<dbReference type="Pfam" id="PF20059">
    <property type="entry name" value="DUF6458"/>
    <property type="match status" value="1"/>
</dbReference>
<reference evidence="3 4" key="1">
    <citation type="submission" date="2019-03" db="EMBL/GenBank/DDBJ databases">
        <title>Sequencing the genomes of 1000 actinobacteria strains.</title>
        <authorList>
            <person name="Klenk H.-P."/>
        </authorList>
    </citation>
    <scope>NUCLEOTIDE SEQUENCE [LARGE SCALE GENOMIC DNA]</scope>
    <source>
        <strain evidence="3 4">DSM 18936</strain>
    </source>
</reference>
<gene>
    <name evidence="3" type="ORF">BDK89_3543</name>
</gene>
<name>A0A4R7I3V3_9ACTN</name>
<evidence type="ECO:0000313" key="4">
    <source>
        <dbReference type="Proteomes" id="UP000294558"/>
    </source>
</evidence>
<dbReference type="InterPro" id="IPR045597">
    <property type="entry name" value="DUF6458"/>
</dbReference>
<keyword evidence="1" id="KW-0812">Transmembrane</keyword>
<keyword evidence="1" id="KW-1133">Transmembrane helix</keyword>
<evidence type="ECO:0000313" key="3">
    <source>
        <dbReference type="EMBL" id="TDT17930.1"/>
    </source>
</evidence>
<organism evidence="3 4">
    <name type="scientific">Ilumatobacter fluminis</name>
    <dbReference type="NCBI Taxonomy" id="467091"/>
    <lineage>
        <taxon>Bacteria</taxon>
        <taxon>Bacillati</taxon>
        <taxon>Actinomycetota</taxon>
        <taxon>Acidimicrobiia</taxon>
        <taxon>Acidimicrobiales</taxon>
        <taxon>Ilumatobacteraceae</taxon>
        <taxon>Ilumatobacter</taxon>
    </lineage>
</organism>
<keyword evidence="4" id="KW-1185">Reference proteome</keyword>
<protein>
    <recommendedName>
        <fullName evidence="2">DUF6458 domain-containing protein</fullName>
    </recommendedName>
</protein>
<evidence type="ECO:0000256" key="1">
    <source>
        <dbReference type="SAM" id="Phobius"/>
    </source>
</evidence>
<dbReference type="EMBL" id="SOAU01000001">
    <property type="protein sequence ID" value="TDT17930.1"/>
    <property type="molecule type" value="Genomic_DNA"/>
</dbReference>
<feature type="domain" description="DUF6458" evidence="2">
    <location>
        <begin position="5"/>
        <end position="80"/>
    </location>
</feature>
<keyword evidence="1" id="KW-0472">Membrane</keyword>
<dbReference type="RefSeq" id="WP_133870182.1">
    <property type="nucleotide sequence ID" value="NZ_JAVJPS010000030.1"/>
</dbReference>
<evidence type="ECO:0000259" key="2">
    <source>
        <dbReference type="Pfam" id="PF20059"/>
    </source>
</evidence>
<feature type="transmembrane region" description="Helical" evidence="1">
    <location>
        <begin position="35"/>
        <end position="57"/>
    </location>
</feature>
<proteinExistence type="predicted"/>